<dbReference type="PROSITE" id="PS50937">
    <property type="entry name" value="HTH_MERR_2"/>
    <property type="match status" value="1"/>
</dbReference>
<dbReference type="PROSITE" id="PS00552">
    <property type="entry name" value="HTH_MERR_1"/>
    <property type="match status" value="1"/>
</dbReference>
<evidence type="ECO:0008006" key="7">
    <source>
        <dbReference type="Google" id="ProtNLM"/>
    </source>
</evidence>
<evidence type="ECO:0000313" key="6">
    <source>
        <dbReference type="Proteomes" id="UP001499967"/>
    </source>
</evidence>
<dbReference type="PANTHER" id="PTHR30204:SF97">
    <property type="entry name" value="MERR FAMILY REGULATORY PROTEIN"/>
    <property type="match status" value="1"/>
</dbReference>
<keyword evidence="1" id="KW-0238">DNA-binding</keyword>
<accession>A0ABP4A2X5</accession>
<feature type="domain" description="HTH merR-type" evidence="3">
    <location>
        <begin position="19"/>
        <end position="88"/>
    </location>
</feature>
<dbReference type="EMBL" id="BAAAHP010000046">
    <property type="protein sequence ID" value="GAA0929479.1"/>
    <property type="molecule type" value="Genomic_DNA"/>
</dbReference>
<dbReference type="InterPro" id="IPR003759">
    <property type="entry name" value="Cbl-bd_cap"/>
</dbReference>
<evidence type="ECO:0000259" key="4">
    <source>
        <dbReference type="PROSITE" id="PS51332"/>
    </source>
</evidence>
<dbReference type="Gene3D" id="1.10.1240.10">
    <property type="entry name" value="Methionine synthase domain"/>
    <property type="match status" value="1"/>
</dbReference>
<sequence length="319" mass="34471">MFVQSLYGLPMAAGEDRALLRIGELARRLGVSQDVLRAWERRYGLLQPVRSPGGFRLYTASDEQRVRRMQVHLAGGLAAAEAARAALTEEGDRTVVTPPEQLPASDPVQTPLPPPDRGLARLTADLRRALDALDEPAAEAVLDRLFADFSVETALRDVLLPYLHELGARWAVNEIRVTTEHFASHVLRARLAGLARGWGQGRGPCAVLACPPGEQHDLPLMAFGVALHRNGWRIVYLGADTPLADLGRTVEEKRPEILVLASVDVDRFRHSIPDLAALTRRTSLRLAGAGASAAVADAVGATVLAADPVTEAQRLMPPT</sequence>
<dbReference type="Pfam" id="PF13411">
    <property type="entry name" value="MerR_1"/>
    <property type="match status" value="1"/>
</dbReference>
<evidence type="ECO:0000256" key="2">
    <source>
        <dbReference type="SAM" id="MobiDB-lite"/>
    </source>
</evidence>
<dbReference type="SUPFAM" id="SSF52242">
    <property type="entry name" value="Cobalamin (vitamin B12)-binding domain"/>
    <property type="match status" value="1"/>
</dbReference>
<protein>
    <recommendedName>
        <fullName evidence="7">B12 binding protein</fullName>
    </recommendedName>
</protein>
<reference evidence="6" key="1">
    <citation type="journal article" date="2019" name="Int. J. Syst. Evol. Microbiol.">
        <title>The Global Catalogue of Microorganisms (GCM) 10K type strain sequencing project: providing services to taxonomists for standard genome sequencing and annotation.</title>
        <authorList>
            <consortium name="The Broad Institute Genomics Platform"/>
            <consortium name="The Broad Institute Genome Sequencing Center for Infectious Disease"/>
            <person name="Wu L."/>
            <person name="Ma J."/>
        </authorList>
    </citation>
    <scope>NUCLEOTIDE SEQUENCE [LARGE SCALE GENOMIC DNA]</scope>
    <source>
        <strain evidence="6">JCM 11117</strain>
    </source>
</reference>
<dbReference type="InterPro" id="IPR000551">
    <property type="entry name" value="MerR-type_HTH_dom"/>
</dbReference>
<dbReference type="InterPro" id="IPR036724">
    <property type="entry name" value="Cobalamin-bd_sf"/>
</dbReference>
<feature type="region of interest" description="Disordered" evidence="2">
    <location>
        <begin position="91"/>
        <end position="117"/>
    </location>
</feature>
<evidence type="ECO:0000256" key="1">
    <source>
        <dbReference type="ARBA" id="ARBA00023125"/>
    </source>
</evidence>
<keyword evidence="6" id="KW-1185">Reference proteome</keyword>
<evidence type="ECO:0000313" key="5">
    <source>
        <dbReference type="EMBL" id="GAA0929479.1"/>
    </source>
</evidence>
<proteinExistence type="predicted"/>
<dbReference type="RefSeq" id="WP_343940617.1">
    <property type="nucleotide sequence ID" value="NZ_BAAAHP010000046.1"/>
</dbReference>
<gene>
    <name evidence="5" type="ORF">GCM10009559_16280</name>
</gene>
<comment type="caution">
    <text evidence="5">The sequence shown here is derived from an EMBL/GenBank/DDBJ whole genome shotgun (WGS) entry which is preliminary data.</text>
</comment>
<dbReference type="Proteomes" id="UP001499967">
    <property type="component" value="Unassembled WGS sequence"/>
</dbReference>
<dbReference type="Gene3D" id="1.10.1660.10">
    <property type="match status" value="1"/>
</dbReference>
<organism evidence="5 6">
    <name type="scientific">Pseudonocardia zijingensis</name>
    <dbReference type="NCBI Taxonomy" id="153376"/>
    <lineage>
        <taxon>Bacteria</taxon>
        <taxon>Bacillati</taxon>
        <taxon>Actinomycetota</taxon>
        <taxon>Actinomycetes</taxon>
        <taxon>Pseudonocardiales</taxon>
        <taxon>Pseudonocardiaceae</taxon>
        <taxon>Pseudonocardia</taxon>
    </lineage>
</organism>
<dbReference type="InterPro" id="IPR047057">
    <property type="entry name" value="MerR_fam"/>
</dbReference>
<dbReference type="SMART" id="SM00422">
    <property type="entry name" value="HTH_MERR"/>
    <property type="match status" value="1"/>
</dbReference>
<dbReference type="PROSITE" id="PS51332">
    <property type="entry name" value="B12_BINDING"/>
    <property type="match status" value="1"/>
</dbReference>
<dbReference type="Pfam" id="PF02607">
    <property type="entry name" value="B12-binding_2"/>
    <property type="match status" value="1"/>
</dbReference>
<dbReference type="PANTHER" id="PTHR30204">
    <property type="entry name" value="REDOX-CYCLING DRUG-SENSING TRANSCRIPTIONAL ACTIVATOR SOXR"/>
    <property type="match status" value="1"/>
</dbReference>
<dbReference type="Gene3D" id="3.40.50.280">
    <property type="entry name" value="Cobalamin-binding domain"/>
    <property type="match status" value="1"/>
</dbReference>
<dbReference type="SUPFAM" id="SSF46955">
    <property type="entry name" value="Putative DNA-binding domain"/>
    <property type="match status" value="1"/>
</dbReference>
<dbReference type="InterPro" id="IPR006158">
    <property type="entry name" value="Cobalamin-bd"/>
</dbReference>
<dbReference type="InterPro" id="IPR036594">
    <property type="entry name" value="Meth_synthase_dom"/>
</dbReference>
<evidence type="ECO:0000259" key="3">
    <source>
        <dbReference type="PROSITE" id="PS50937"/>
    </source>
</evidence>
<name>A0ABP4A2X5_9PSEU</name>
<dbReference type="InterPro" id="IPR009061">
    <property type="entry name" value="DNA-bd_dom_put_sf"/>
</dbReference>
<feature type="domain" description="B12-binding" evidence="4">
    <location>
        <begin position="203"/>
        <end position="319"/>
    </location>
</feature>